<evidence type="ECO:0000313" key="2">
    <source>
        <dbReference type="Proteomes" id="UP001595891"/>
    </source>
</evidence>
<protein>
    <submittedName>
        <fullName evidence="1">Uncharacterized protein</fullName>
    </submittedName>
</protein>
<dbReference type="RefSeq" id="WP_262841217.1">
    <property type="nucleotide sequence ID" value="NZ_JANZYP010000004.1"/>
</dbReference>
<reference evidence="2" key="1">
    <citation type="journal article" date="2019" name="Int. J. Syst. Evol. Microbiol.">
        <title>The Global Catalogue of Microorganisms (GCM) 10K type strain sequencing project: providing services to taxonomists for standard genome sequencing and annotation.</title>
        <authorList>
            <consortium name="The Broad Institute Genomics Platform"/>
            <consortium name="The Broad Institute Genome Sequencing Center for Infectious Disease"/>
            <person name="Wu L."/>
            <person name="Ma J."/>
        </authorList>
    </citation>
    <scope>NUCLEOTIDE SEQUENCE [LARGE SCALE GENOMIC DNA]</scope>
    <source>
        <strain evidence="2">CCUG 49560</strain>
    </source>
</reference>
<dbReference type="EMBL" id="JBHSFN010000003">
    <property type="protein sequence ID" value="MFC4585798.1"/>
    <property type="molecule type" value="Genomic_DNA"/>
</dbReference>
<name>A0ABV9E923_9ACTN</name>
<keyword evidence="2" id="KW-1185">Reference proteome</keyword>
<evidence type="ECO:0000313" key="1">
    <source>
        <dbReference type="EMBL" id="MFC4585798.1"/>
    </source>
</evidence>
<dbReference type="Proteomes" id="UP001595891">
    <property type="component" value="Unassembled WGS sequence"/>
</dbReference>
<proteinExistence type="predicted"/>
<organism evidence="1 2">
    <name type="scientific">Sphaerisporangium corydalis</name>
    <dbReference type="NCBI Taxonomy" id="1441875"/>
    <lineage>
        <taxon>Bacteria</taxon>
        <taxon>Bacillati</taxon>
        <taxon>Actinomycetota</taxon>
        <taxon>Actinomycetes</taxon>
        <taxon>Streptosporangiales</taxon>
        <taxon>Streptosporangiaceae</taxon>
        <taxon>Sphaerisporangium</taxon>
    </lineage>
</organism>
<comment type="caution">
    <text evidence="1">The sequence shown here is derived from an EMBL/GenBank/DDBJ whole genome shotgun (WGS) entry which is preliminary data.</text>
</comment>
<gene>
    <name evidence="1" type="ORF">ACFO8L_06935</name>
</gene>
<accession>A0ABV9E923</accession>
<sequence>MTEHEMVWPPEDIELVPDRDAEIDGASDEIYDTKENRITDEYVRDAIEDVARAIDRDRVPVPTNGAAARCPGRSRQG</sequence>